<evidence type="ECO:0000313" key="1">
    <source>
        <dbReference type="EMBL" id="KAF5323096.1"/>
    </source>
</evidence>
<dbReference type="AlphaFoldDB" id="A0A8H5F493"/>
<reference evidence="1 2" key="1">
    <citation type="journal article" date="2020" name="ISME J.">
        <title>Uncovering the hidden diversity of litter-decomposition mechanisms in mushroom-forming fungi.</title>
        <authorList>
            <person name="Floudas D."/>
            <person name="Bentzer J."/>
            <person name="Ahren D."/>
            <person name="Johansson T."/>
            <person name="Persson P."/>
            <person name="Tunlid A."/>
        </authorList>
    </citation>
    <scope>NUCLEOTIDE SEQUENCE [LARGE SCALE GENOMIC DNA]</scope>
    <source>
        <strain evidence="1 2">CBS 175.51</strain>
    </source>
</reference>
<dbReference type="Proteomes" id="UP000541558">
    <property type="component" value="Unassembled WGS sequence"/>
</dbReference>
<keyword evidence="2" id="KW-1185">Reference proteome</keyword>
<organism evidence="1 2">
    <name type="scientific">Ephemerocybe angulata</name>
    <dbReference type="NCBI Taxonomy" id="980116"/>
    <lineage>
        <taxon>Eukaryota</taxon>
        <taxon>Fungi</taxon>
        <taxon>Dikarya</taxon>
        <taxon>Basidiomycota</taxon>
        <taxon>Agaricomycotina</taxon>
        <taxon>Agaricomycetes</taxon>
        <taxon>Agaricomycetidae</taxon>
        <taxon>Agaricales</taxon>
        <taxon>Agaricineae</taxon>
        <taxon>Psathyrellaceae</taxon>
        <taxon>Ephemerocybe</taxon>
    </lineage>
</organism>
<dbReference type="EMBL" id="JAACJK010000167">
    <property type="protein sequence ID" value="KAF5323096.1"/>
    <property type="molecule type" value="Genomic_DNA"/>
</dbReference>
<protein>
    <submittedName>
        <fullName evidence="1">Uncharacterized protein</fullName>
    </submittedName>
</protein>
<evidence type="ECO:0000313" key="2">
    <source>
        <dbReference type="Proteomes" id="UP000541558"/>
    </source>
</evidence>
<proteinExistence type="predicted"/>
<gene>
    <name evidence="1" type="ORF">D9611_009361</name>
</gene>
<name>A0A8H5F493_9AGAR</name>
<accession>A0A8H5F493</accession>
<sequence>MIHMRALPSKNAWPAIRGGSAMSLNFKRTV</sequence>
<comment type="caution">
    <text evidence="1">The sequence shown here is derived from an EMBL/GenBank/DDBJ whole genome shotgun (WGS) entry which is preliminary data.</text>
</comment>